<comment type="caution">
    <text evidence="2">The sequence shown here is derived from an EMBL/GenBank/DDBJ whole genome shotgun (WGS) entry which is preliminary data.</text>
</comment>
<name>A0A5J4TKF1_9EUKA</name>
<evidence type="ECO:0000313" key="2">
    <source>
        <dbReference type="EMBL" id="KAA6358382.1"/>
    </source>
</evidence>
<evidence type="ECO:0000313" key="3">
    <source>
        <dbReference type="Proteomes" id="UP000324800"/>
    </source>
</evidence>
<feature type="non-terminal residue" evidence="2">
    <location>
        <position position="206"/>
    </location>
</feature>
<reference evidence="2 3" key="1">
    <citation type="submission" date="2019-03" db="EMBL/GenBank/DDBJ databases">
        <title>Single cell metagenomics reveals metabolic interactions within the superorganism composed of flagellate Streblomastix strix and complex community of Bacteroidetes bacteria on its surface.</title>
        <authorList>
            <person name="Treitli S.C."/>
            <person name="Kolisko M."/>
            <person name="Husnik F."/>
            <person name="Keeling P."/>
            <person name="Hampl V."/>
        </authorList>
    </citation>
    <scope>NUCLEOTIDE SEQUENCE [LARGE SCALE GENOMIC DNA]</scope>
    <source>
        <strain evidence="2">ST1C</strain>
    </source>
</reference>
<dbReference type="EMBL" id="SNRW01029934">
    <property type="protein sequence ID" value="KAA6358382.1"/>
    <property type="molecule type" value="Genomic_DNA"/>
</dbReference>
<dbReference type="AlphaFoldDB" id="A0A5J4TKF1"/>
<evidence type="ECO:0000256" key="1">
    <source>
        <dbReference type="SAM" id="MobiDB-lite"/>
    </source>
</evidence>
<feature type="region of interest" description="Disordered" evidence="1">
    <location>
        <begin position="1"/>
        <end position="43"/>
    </location>
</feature>
<organism evidence="2 3">
    <name type="scientific">Streblomastix strix</name>
    <dbReference type="NCBI Taxonomy" id="222440"/>
    <lineage>
        <taxon>Eukaryota</taxon>
        <taxon>Metamonada</taxon>
        <taxon>Preaxostyla</taxon>
        <taxon>Oxymonadida</taxon>
        <taxon>Streblomastigidae</taxon>
        <taxon>Streblomastix</taxon>
    </lineage>
</organism>
<protein>
    <submittedName>
        <fullName evidence="2">Uncharacterized protein</fullName>
    </submittedName>
</protein>
<accession>A0A5J4TKF1</accession>
<dbReference type="Proteomes" id="UP000324800">
    <property type="component" value="Unassembled WGS sequence"/>
</dbReference>
<proteinExistence type="predicted"/>
<sequence>MKNKHIRNGSPPEADNAEYHEKYHLPSYDSDSEESEDSMEDEIEKLIKLMRGKVSKEKKNSEYSKLRMLGMTFDLSSHELEQRLCECERKRNSKKNRPEIGQILYGKGKSTLEKSIRRTKGWRTCMDITKQKIQQMIEARDTALMKPNEEFVNYVNDDLAIWLRHGLGEHCQYEDERLMLWCVALPVVARGAISRWSGGDNFVYDV</sequence>
<gene>
    <name evidence="2" type="ORF">EZS28_046091</name>
</gene>
<feature type="compositionally biased region" description="Acidic residues" evidence="1">
    <location>
        <begin position="30"/>
        <end position="43"/>
    </location>
</feature>